<feature type="domain" description="FMN-binding" evidence="7">
    <location>
        <begin position="84"/>
        <end position="171"/>
    </location>
</feature>
<dbReference type="Pfam" id="PF04205">
    <property type="entry name" value="FMN_bind"/>
    <property type="match status" value="1"/>
</dbReference>
<gene>
    <name evidence="6" type="primary">rnfG</name>
    <name evidence="8" type="ordered locus">Ctha_1755</name>
</gene>
<dbReference type="GO" id="GO:0009055">
    <property type="term" value="F:electron transfer activity"/>
    <property type="evidence" value="ECO:0007669"/>
    <property type="project" value="InterPro"/>
</dbReference>
<keyword evidence="6" id="KW-1003">Cell membrane</keyword>
<evidence type="ECO:0000256" key="6">
    <source>
        <dbReference type="HAMAP-Rule" id="MF_00479"/>
    </source>
</evidence>
<accession>B3QTB3</accession>
<evidence type="ECO:0000256" key="2">
    <source>
        <dbReference type="ARBA" id="ARBA00022553"/>
    </source>
</evidence>
<dbReference type="STRING" id="517418.Ctha_1755"/>
<dbReference type="HOGENOM" id="CLU_077882_1_1_10"/>
<dbReference type="KEGG" id="cts:Ctha_1755"/>
<organism evidence="8 9">
    <name type="scientific">Chloroherpeton thalassium (strain ATCC 35110 / GB-78)</name>
    <dbReference type="NCBI Taxonomy" id="517418"/>
    <lineage>
        <taxon>Bacteria</taxon>
        <taxon>Pseudomonadati</taxon>
        <taxon>Chlorobiota</taxon>
        <taxon>Chlorobiia</taxon>
        <taxon>Chlorobiales</taxon>
        <taxon>Chloroherpetonaceae</taxon>
        <taxon>Chloroherpeton</taxon>
    </lineage>
</organism>
<dbReference type="GO" id="GO:0005886">
    <property type="term" value="C:plasma membrane"/>
    <property type="evidence" value="ECO:0007669"/>
    <property type="project" value="UniProtKB-SubCell"/>
</dbReference>
<protein>
    <recommendedName>
        <fullName evidence="6">Ion-translocating oxidoreductase complex subunit G</fullName>
        <ecNumber evidence="6">7.-.-.-</ecNumber>
    </recommendedName>
    <alternativeName>
        <fullName evidence="6">Rnf electron transport complex subunit G</fullName>
    </alternativeName>
</protein>
<dbReference type="HAMAP" id="MF_00479">
    <property type="entry name" value="RsxG_RnfG"/>
    <property type="match status" value="1"/>
</dbReference>
<dbReference type="EMBL" id="CP001100">
    <property type="protein sequence ID" value="ACF14212.1"/>
    <property type="molecule type" value="Genomic_DNA"/>
</dbReference>
<dbReference type="GO" id="GO:0010181">
    <property type="term" value="F:FMN binding"/>
    <property type="evidence" value="ECO:0007669"/>
    <property type="project" value="InterPro"/>
</dbReference>
<evidence type="ECO:0000259" key="7">
    <source>
        <dbReference type="SMART" id="SM00900"/>
    </source>
</evidence>
<keyword evidence="6" id="KW-0997">Cell inner membrane</keyword>
<keyword evidence="1 6" id="KW-0813">Transport</keyword>
<dbReference type="RefSeq" id="WP_012500296.1">
    <property type="nucleotide sequence ID" value="NC_011026.1"/>
</dbReference>
<keyword evidence="6" id="KW-1133">Transmembrane helix</keyword>
<keyword evidence="3 6" id="KW-0285">Flavoprotein</keyword>
<dbReference type="PANTHER" id="PTHR36118">
    <property type="entry name" value="ION-TRANSLOCATING OXIDOREDUCTASE COMPLEX SUBUNIT G"/>
    <property type="match status" value="1"/>
</dbReference>
<keyword evidence="9" id="KW-1185">Reference proteome</keyword>
<dbReference type="PIRSF" id="PIRSF006091">
    <property type="entry name" value="E_trnsport_RnfG"/>
    <property type="match status" value="1"/>
</dbReference>
<proteinExistence type="inferred from homology"/>
<evidence type="ECO:0000256" key="4">
    <source>
        <dbReference type="ARBA" id="ARBA00022643"/>
    </source>
</evidence>
<dbReference type="OrthoDB" id="9794010at2"/>
<reference evidence="8 9" key="1">
    <citation type="submission" date="2008-06" db="EMBL/GenBank/DDBJ databases">
        <title>Complete sequence of Chloroherpeton thalassium ATCC 35110.</title>
        <authorList>
            <consortium name="US DOE Joint Genome Institute"/>
            <person name="Lucas S."/>
            <person name="Copeland A."/>
            <person name="Lapidus A."/>
            <person name="Glavina del Rio T."/>
            <person name="Dalin E."/>
            <person name="Tice H."/>
            <person name="Bruce D."/>
            <person name="Goodwin L."/>
            <person name="Pitluck S."/>
            <person name="Schmutz J."/>
            <person name="Larimer F."/>
            <person name="Land M."/>
            <person name="Hauser L."/>
            <person name="Kyrpides N."/>
            <person name="Mikhailova N."/>
            <person name="Liu Z."/>
            <person name="Li T."/>
            <person name="Zhao F."/>
            <person name="Overmann J."/>
            <person name="Bryant D.A."/>
            <person name="Richardson P."/>
        </authorList>
    </citation>
    <scope>NUCLEOTIDE SEQUENCE [LARGE SCALE GENOMIC DNA]</scope>
    <source>
        <strain evidence="9">ATCC 35110 / GB-78</strain>
    </source>
</reference>
<dbReference type="eggNOG" id="COG4659">
    <property type="taxonomic scope" value="Bacteria"/>
</dbReference>
<evidence type="ECO:0000256" key="5">
    <source>
        <dbReference type="ARBA" id="ARBA00022982"/>
    </source>
</evidence>
<keyword evidence="6" id="KW-0472">Membrane</keyword>
<dbReference type="NCBIfam" id="TIGR01947">
    <property type="entry name" value="rnfG"/>
    <property type="match status" value="1"/>
</dbReference>
<evidence type="ECO:0000256" key="3">
    <source>
        <dbReference type="ARBA" id="ARBA00022630"/>
    </source>
</evidence>
<evidence type="ECO:0000313" key="9">
    <source>
        <dbReference type="Proteomes" id="UP000001208"/>
    </source>
</evidence>
<dbReference type="SMART" id="SM00900">
    <property type="entry name" value="FMN_bind"/>
    <property type="match status" value="1"/>
</dbReference>
<dbReference type="AlphaFoldDB" id="B3QTB3"/>
<feature type="modified residue" description="FMN phosphoryl threonine" evidence="6">
    <location>
        <position position="154"/>
    </location>
</feature>
<keyword evidence="2 6" id="KW-0597">Phosphoprotein</keyword>
<evidence type="ECO:0000313" key="8">
    <source>
        <dbReference type="EMBL" id="ACF14212.1"/>
    </source>
</evidence>
<name>B3QTB3_CHLT3</name>
<dbReference type="GO" id="GO:0022900">
    <property type="term" value="P:electron transport chain"/>
    <property type="evidence" value="ECO:0007669"/>
    <property type="project" value="UniProtKB-UniRule"/>
</dbReference>
<comment type="cofactor">
    <cofactor evidence="6">
        <name>FMN</name>
        <dbReference type="ChEBI" id="CHEBI:58210"/>
    </cofactor>
</comment>
<comment type="subcellular location">
    <subcellularLocation>
        <location evidence="6">Cell inner membrane</location>
        <topology evidence="6">Single-pass membrane protein</topology>
    </subcellularLocation>
</comment>
<dbReference type="PANTHER" id="PTHR36118:SF1">
    <property type="entry name" value="ION-TRANSLOCATING OXIDOREDUCTASE COMPLEX SUBUNIT G"/>
    <property type="match status" value="1"/>
</dbReference>
<comment type="function">
    <text evidence="6">Part of a membrane-bound complex that couples electron transfer with translocation of ions across the membrane.</text>
</comment>
<comment type="subunit">
    <text evidence="6">The complex is composed of six subunits: RnfA, RnfB, RnfC, RnfD, RnfE and RnfG.</text>
</comment>
<dbReference type="EC" id="7.-.-.-" evidence="6"/>
<dbReference type="InterPro" id="IPR007329">
    <property type="entry name" value="FMN-bd"/>
</dbReference>
<dbReference type="InterPro" id="IPR010209">
    <property type="entry name" value="Ion_transpt_RnfG/RsxG"/>
</dbReference>
<dbReference type="Proteomes" id="UP000001208">
    <property type="component" value="Chromosome"/>
</dbReference>
<comment type="similarity">
    <text evidence="6">Belongs to the RnfG family.</text>
</comment>
<keyword evidence="6" id="KW-0812">Transmembrane</keyword>
<sequence length="181" mass="19538">MKPVITLTLVGIISAALLAMVSDMTREPIAAAKAKMKREAIEDIFPFKIDSLKTLKTESGTFYEAIGASGELKGVAVEAATEKGYSGKIEILLGVSTAAKIYGYKVLSHAETPGLGDKITKPRFKEQFRNKDLNSGIWKVKKDGGFVDELTAATISSRAITDAVHNGLEMISKQYPNLSNQ</sequence>
<keyword evidence="4 6" id="KW-0288">FMN</keyword>
<keyword evidence="5 6" id="KW-0249">Electron transport</keyword>
<evidence type="ECO:0000256" key="1">
    <source>
        <dbReference type="ARBA" id="ARBA00022448"/>
    </source>
</evidence>
<keyword evidence="6" id="KW-1278">Translocase</keyword>